<evidence type="ECO:0000256" key="8">
    <source>
        <dbReference type="ARBA" id="ARBA00022763"/>
    </source>
</evidence>
<evidence type="ECO:0000256" key="12">
    <source>
        <dbReference type="ARBA" id="ARBA00023204"/>
    </source>
</evidence>
<evidence type="ECO:0000256" key="5">
    <source>
        <dbReference type="ARBA" id="ARBA00022023"/>
    </source>
</evidence>
<evidence type="ECO:0000256" key="2">
    <source>
        <dbReference type="ARBA" id="ARBA00002933"/>
    </source>
</evidence>
<evidence type="ECO:0000256" key="14">
    <source>
        <dbReference type="RuleBase" id="RU365096"/>
    </source>
</evidence>
<dbReference type="SMART" id="SM00478">
    <property type="entry name" value="ENDO3c"/>
    <property type="match status" value="1"/>
</dbReference>
<comment type="catalytic activity">
    <reaction evidence="1 14">
        <text>Hydrolyzes free adenine bases from 7,8-dihydro-8-oxoguanine:adenine mismatched double-stranded DNA, leaving an apurinic site.</text>
        <dbReference type="EC" id="3.2.2.31"/>
    </reaction>
</comment>
<dbReference type="GO" id="GO:0034039">
    <property type="term" value="F:8-oxo-7,8-dihydroguanine DNA N-glycosylase activity"/>
    <property type="evidence" value="ECO:0007669"/>
    <property type="project" value="TreeGrafter"/>
</dbReference>
<dbReference type="InterPro" id="IPR011257">
    <property type="entry name" value="DNA_glycosylase"/>
</dbReference>
<evidence type="ECO:0000313" key="16">
    <source>
        <dbReference type="EMBL" id="TWP26732.1"/>
    </source>
</evidence>
<comment type="caution">
    <text evidence="16">The sequence shown here is derived from an EMBL/GenBank/DDBJ whole genome shotgun (WGS) entry which is preliminary data.</text>
</comment>
<keyword evidence="10 14" id="KW-0408">Iron</keyword>
<keyword evidence="17" id="KW-1185">Reference proteome</keyword>
<dbReference type="Pfam" id="PF14815">
    <property type="entry name" value="NUDIX_4"/>
    <property type="match status" value="1"/>
</dbReference>
<dbReference type="OrthoDB" id="9802365at2"/>
<dbReference type="Gene3D" id="1.10.1670.10">
    <property type="entry name" value="Helix-hairpin-Helix base-excision DNA repair enzymes (C-terminal)"/>
    <property type="match status" value="1"/>
</dbReference>
<dbReference type="EMBL" id="SELH01000025">
    <property type="protein sequence ID" value="TWP26732.1"/>
    <property type="molecule type" value="Genomic_DNA"/>
</dbReference>
<comment type="function">
    <text evidence="2">Adenine glycosylase active on G-A mispairs. MutY also corrects error-prone DNA synthesis past GO lesions which are due to the oxidatively damaged form of guanine: 7,8-dihydro-8-oxoguanine (8-oxo-dGTP).</text>
</comment>
<evidence type="ECO:0000256" key="10">
    <source>
        <dbReference type="ARBA" id="ARBA00023004"/>
    </source>
</evidence>
<evidence type="ECO:0000256" key="6">
    <source>
        <dbReference type="ARBA" id="ARBA00022485"/>
    </source>
</evidence>
<comment type="similarity">
    <text evidence="3 14">Belongs to the Nth/MutY family.</text>
</comment>
<dbReference type="EC" id="3.2.2.31" evidence="4 14"/>
<dbReference type="CDD" id="cd00056">
    <property type="entry name" value="ENDO3c"/>
    <property type="match status" value="1"/>
</dbReference>
<evidence type="ECO:0000256" key="4">
    <source>
        <dbReference type="ARBA" id="ARBA00012045"/>
    </source>
</evidence>
<sequence>MFKRVNFISLLDKWYQTNKRQLPWRKTTHPYNIWISEIILQQTRVNQGINYYNNFISTFPDIESLANASEDQVLNQWKGLGYYSRAHNIHLSAKYIFKDLNNIFPNTFQEILKLKGVGKYTAAAVASISFNEKIPAIDGNAFRVYSRIFNSDKDISKQTTFNYFFNLLKTVIPNNPGDFNQSIMDFGSLICIPKKPNCEICPICMECLAFKNSNQNILPINKSVIKRTEKIINYVHITCNDQLLVIKRDNSSIWKGLYEFPIYKKSLFENFDSDGIYSIKHQLSHIDLFIYIHILRITENEFFKLSKILKAKIIYKNEINSLAFPKPLENYLFFN</sequence>
<dbReference type="Pfam" id="PF00633">
    <property type="entry name" value="HHH"/>
    <property type="match status" value="1"/>
</dbReference>
<reference evidence="16 17" key="1">
    <citation type="submission" date="2019-02" db="EMBL/GenBank/DDBJ databases">
        <title>Apibacter muscae sp. nov.: a novel member of the house fly microbiota.</title>
        <authorList>
            <person name="Park R."/>
        </authorList>
    </citation>
    <scope>NUCLEOTIDE SEQUENCE [LARGE SCALE GENOMIC DNA]</scope>
    <source>
        <strain evidence="16 17">AL1</strain>
    </source>
</reference>
<dbReference type="InterPro" id="IPR044298">
    <property type="entry name" value="MIG/MutY"/>
</dbReference>
<dbReference type="PANTHER" id="PTHR42944">
    <property type="entry name" value="ADENINE DNA GLYCOSYLASE"/>
    <property type="match status" value="1"/>
</dbReference>
<evidence type="ECO:0000313" key="17">
    <source>
        <dbReference type="Proteomes" id="UP000319499"/>
    </source>
</evidence>
<proteinExistence type="inferred from homology"/>
<keyword evidence="13 14" id="KW-0326">Glycosidase</keyword>
<feature type="domain" description="HhH-GPD" evidence="15">
    <location>
        <begin position="39"/>
        <end position="189"/>
    </location>
</feature>
<dbReference type="GO" id="GO:0000701">
    <property type="term" value="F:purine-specific mismatch base pair DNA N-glycosylase activity"/>
    <property type="evidence" value="ECO:0007669"/>
    <property type="project" value="UniProtKB-EC"/>
</dbReference>
<dbReference type="InterPro" id="IPR023170">
    <property type="entry name" value="HhH_base_excis_C"/>
</dbReference>
<dbReference type="AlphaFoldDB" id="A0A563D9F3"/>
<dbReference type="Gene3D" id="1.10.340.30">
    <property type="entry name" value="Hypothetical protein, domain 2"/>
    <property type="match status" value="1"/>
</dbReference>
<protein>
    <recommendedName>
        <fullName evidence="5 14">Adenine DNA glycosylase</fullName>
        <ecNumber evidence="4 14">3.2.2.31</ecNumber>
    </recommendedName>
</protein>
<dbReference type="Proteomes" id="UP000319499">
    <property type="component" value="Unassembled WGS sequence"/>
</dbReference>
<accession>A0A563D9F3</accession>
<dbReference type="InterPro" id="IPR003265">
    <property type="entry name" value="HhH-GPD_domain"/>
</dbReference>
<dbReference type="InterPro" id="IPR015797">
    <property type="entry name" value="NUDIX_hydrolase-like_dom_sf"/>
</dbReference>
<comment type="cofactor">
    <cofactor evidence="14">
        <name>[4Fe-4S] cluster</name>
        <dbReference type="ChEBI" id="CHEBI:49883"/>
    </cofactor>
    <text evidence="14">Binds 1 [4Fe-4S] cluster.</text>
</comment>
<dbReference type="GO" id="GO:0051539">
    <property type="term" value="F:4 iron, 4 sulfur cluster binding"/>
    <property type="evidence" value="ECO:0007669"/>
    <property type="project" value="UniProtKB-UniRule"/>
</dbReference>
<keyword evidence="9" id="KW-0378">Hydrolase</keyword>
<dbReference type="InterPro" id="IPR000445">
    <property type="entry name" value="HhH_motif"/>
</dbReference>
<dbReference type="InterPro" id="IPR005760">
    <property type="entry name" value="A/G_AdeGlyc_MutY"/>
</dbReference>
<dbReference type="FunFam" id="1.10.340.30:FF:000002">
    <property type="entry name" value="Adenine DNA glycosylase"/>
    <property type="match status" value="1"/>
</dbReference>
<dbReference type="GO" id="GO:0006298">
    <property type="term" value="P:mismatch repair"/>
    <property type="evidence" value="ECO:0007669"/>
    <property type="project" value="TreeGrafter"/>
</dbReference>
<dbReference type="GO" id="GO:0035485">
    <property type="term" value="F:adenine/guanine mispair binding"/>
    <property type="evidence" value="ECO:0007669"/>
    <property type="project" value="TreeGrafter"/>
</dbReference>
<dbReference type="NCBIfam" id="TIGR01084">
    <property type="entry name" value="mutY"/>
    <property type="match status" value="1"/>
</dbReference>
<dbReference type="Pfam" id="PF00730">
    <property type="entry name" value="HhH-GPD"/>
    <property type="match status" value="1"/>
</dbReference>
<evidence type="ECO:0000256" key="1">
    <source>
        <dbReference type="ARBA" id="ARBA00000843"/>
    </source>
</evidence>
<name>A0A563D9F3_9FLAO</name>
<evidence type="ECO:0000259" key="15">
    <source>
        <dbReference type="SMART" id="SM00478"/>
    </source>
</evidence>
<dbReference type="InterPro" id="IPR029119">
    <property type="entry name" value="MutY_C"/>
</dbReference>
<dbReference type="SUPFAM" id="SSF48150">
    <property type="entry name" value="DNA-glycosylase"/>
    <property type="match status" value="1"/>
</dbReference>
<dbReference type="PANTHER" id="PTHR42944:SF1">
    <property type="entry name" value="ADENINE DNA GLYCOSYLASE"/>
    <property type="match status" value="1"/>
</dbReference>
<evidence type="ECO:0000256" key="9">
    <source>
        <dbReference type="ARBA" id="ARBA00022801"/>
    </source>
</evidence>
<dbReference type="SUPFAM" id="SSF55811">
    <property type="entry name" value="Nudix"/>
    <property type="match status" value="1"/>
</dbReference>
<evidence type="ECO:0000256" key="3">
    <source>
        <dbReference type="ARBA" id="ARBA00008343"/>
    </source>
</evidence>
<keyword evidence="7" id="KW-0479">Metal-binding</keyword>
<evidence type="ECO:0000256" key="11">
    <source>
        <dbReference type="ARBA" id="ARBA00023014"/>
    </source>
</evidence>
<keyword evidence="12" id="KW-0234">DNA repair</keyword>
<keyword evidence="8 14" id="KW-0227">DNA damage</keyword>
<keyword evidence="6" id="KW-0004">4Fe-4S</keyword>
<dbReference type="GO" id="GO:0032357">
    <property type="term" value="F:oxidized purine DNA binding"/>
    <property type="evidence" value="ECO:0007669"/>
    <property type="project" value="TreeGrafter"/>
</dbReference>
<keyword evidence="11" id="KW-0411">Iron-sulfur</keyword>
<evidence type="ECO:0000256" key="13">
    <source>
        <dbReference type="ARBA" id="ARBA00023295"/>
    </source>
</evidence>
<dbReference type="CDD" id="cd03431">
    <property type="entry name" value="NUDIX_DNA_Glycosylase_C-MutY"/>
    <property type="match status" value="1"/>
</dbReference>
<dbReference type="GO" id="GO:0046872">
    <property type="term" value="F:metal ion binding"/>
    <property type="evidence" value="ECO:0007669"/>
    <property type="project" value="UniProtKB-UniRule"/>
</dbReference>
<organism evidence="16 17">
    <name type="scientific">Apibacter muscae</name>
    <dbReference type="NCBI Taxonomy" id="2509004"/>
    <lineage>
        <taxon>Bacteria</taxon>
        <taxon>Pseudomonadati</taxon>
        <taxon>Bacteroidota</taxon>
        <taxon>Flavobacteriia</taxon>
        <taxon>Flavobacteriales</taxon>
        <taxon>Weeksellaceae</taxon>
        <taxon>Apibacter</taxon>
    </lineage>
</organism>
<evidence type="ECO:0000256" key="7">
    <source>
        <dbReference type="ARBA" id="ARBA00022723"/>
    </source>
</evidence>
<dbReference type="GO" id="GO:0006284">
    <property type="term" value="P:base-excision repair"/>
    <property type="evidence" value="ECO:0007669"/>
    <property type="project" value="UniProtKB-UniRule"/>
</dbReference>
<gene>
    <name evidence="16" type="primary">mutY</name>
    <name evidence="16" type="ORF">ETU09_09225</name>
</gene>